<dbReference type="FunFam" id="2.60.120.10:FF:000032">
    <property type="entry name" value="Mannose-1-phosphate guanylyltransferase/mannose-6-phosphate isomerase"/>
    <property type="match status" value="1"/>
</dbReference>
<dbReference type="InterPro" id="IPR029044">
    <property type="entry name" value="Nucleotide-diphossugar_trans"/>
</dbReference>
<dbReference type="GO" id="GO:0005525">
    <property type="term" value="F:GTP binding"/>
    <property type="evidence" value="ECO:0007669"/>
    <property type="project" value="UniProtKB-KW"/>
</dbReference>
<dbReference type="NCBIfam" id="TIGR01479">
    <property type="entry name" value="GMP_PMI"/>
    <property type="match status" value="1"/>
</dbReference>
<dbReference type="RefSeq" id="WP_077336234.1">
    <property type="nucleotide sequence ID" value="NZ_FULE01000031.1"/>
</dbReference>
<evidence type="ECO:0000259" key="11">
    <source>
        <dbReference type="Pfam" id="PF01050"/>
    </source>
</evidence>
<comment type="pathway">
    <text evidence="1">Nucleotide-sugar biosynthesis; GDP-alpha-D-mannose biosynthesis; GDP-alpha-D-mannose from alpha-D-mannose 1-phosphate (GTP route): step 1/1.</text>
</comment>
<dbReference type="PANTHER" id="PTHR46390">
    <property type="entry name" value="MANNOSE-1-PHOSPHATE GUANYLYLTRANSFERASE"/>
    <property type="match status" value="1"/>
</dbReference>
<dbReference type="Pfam" id="PF01050">
    <property type="entry name" value="MannoseP_isomer"/>
    <property type="match status" value="1"/>
</dbReference>
<evidence type="ECO:0000256" key="9">
    <source>
        <dbReference type="RuleBase" id="RU004190"/>
    </source>
</evidence>
<dbReference type="InterPro" id="IPR001538">
    <property type="entry name" value="Man6P_isomerase-2_C"/>
</dbReference>
<sequence>MILPVIMCGGSGSRLWPLSRTAYPKQFLSLVSEQTMLQDTVHRLDTLAKQDPLFICNEEHRFIVAEQLRRCDMPHSGIILEPVGRNTAPAIALAALKALQDGDDPLLLVLAADHVIQDAQRFVDAVELAVPLAEQGKLVTFGIVPTEPHTGYGYILQGEPLPNAGFEVAKFIEKPDLSTAEHYLQVGGYLWNSGMFLFQSSRYLEELRRFRPDILTACETALTQSRLDLDFIRVDAGAFTHCPEESIDYAVMEKTQSAAVIPMDAGWSDVGSWSSLWEVNHKDQDGNALRGDVLTEQTSNSYIYSEDRLVAAVGIENAVIVETKDAVLVASKDKVQQVKQIVEQLKTTNRCEHLHHREVFRPWGSHDEIAEGERYLVKKVMVKPGQRTATQMHYHRAEHWIVVSGTAKVYNGDESYLVSENESTYIPIGAPHAFENPGKVPLEIIEVRSGSYLAEDDIIRLDSHGVGY</sequence>
<dbReference type="CDD" id="cd02213">
    <property type="entry name" value="cupin_PMI_typeII_C"/>
    <property type="match status" value="1"/>
</dbReference>
<evidence type="ECO:0000256" key="8">
    <source>
        <dbReference type="ARBA" id="ARBA00047343"/>
    </source>
</evidence>
<dbReference type="InterPro" id="IPR005835">
    <property type="entry name" value="NTP_transferase_dom"/>
</dbReference>
<reference evidence="14" key="1">
    <citation type="submission" date="2017-02" db="EMBL/GenBank/DDBJ databases">
        <authorList>
            <person name="Rodrigo-Torres L."/>
            <person name="Arahal R.D."/>
            <person name="Lucena T."/>
        </authorList>
    </citation>
    <scope>NUCLEOTIDE SEQUENCE [LARGE SCALE GENOMIC DNA]</scope>
    <source>
        <strain evidence="14">CECT 7878</strain>
    </source>
</reference>
<proteinExistence type="inferred from homology"/>
<evidence type="ECO:0000259" key="12">
    <source>
        <dbReference type="Pfam" id="PF22640"/>
    </source>
</evidence>
<evidence type="ECO:0000256" key="6">
    <source>
        <dbReference type="ARBA" id="ARBA00022741"/>
    </source>
</evidence>
<dbReference type="FunFam" id="3.90.550.10:FF:000046">
    <property type="entry name" value="Mannose-1-phosphate guanylyltransferase (GDP)"/>
    <property type="match status" value="1"/>
</dbReference>
<feature type="domain" description="MannoseP isomerase/GMP-like beta-helix" evidence="12">
    <location>
        <begin position="297"/>
        <end position="345"/>
    </location>
</feature>
<dbReference type="InterPro" id="IPR006375">
    <property type="entry name" value="Man1P_GuaTrfase/Man6P_Isoase"/>
</dbReference>
<dbReference type="CDD" id="cd02509">
    <property type="entry name" value="GDP-M1P_Guanylyltransferase"/>
    <property type="match status" value="1"/>
</dbReference>
<dbReference type="InterPro" id="IPR051161">
    <property type="entry name" value="Mannose-6P_isomerase_type2"/>
</dbReference>
<evidence type="ECO:0000259" key="10">
    <source>
        <dbReference type="Pfam" id="PF00483"/>
    </source>
</evidence>
<feature type="domain" description="Nucleotidyl transferase" evidence="10">
    <location>
        <begin position="4"/>
        <end position="284"/>
    </location>
</feature>
<dbReference type="SUPFAM" id="SSF53448">
    <property type="entry name" value="Nucleotide-diphospho-sugar transferases"/>
    <property type="match status" value="1"/>
</dbReference>
<dbReference type="InterPro" id="IPR054566">
    <property type="entry name" value="ManC/GMP-like_b-helix"/>
</dbReference>
<dbReference type="STRING" id="1123498.VR7878_02262"/>
<evidence type="ECO:0000256" key="7">
    <source>
        <dbReference type="ARBA" id="ARBA00023134"/>
    </source>
</evidence>
<dbReference type="EC" id="2.7.7.13" evidence="3"/>
<dbReference type="Proteomes" id="UP000188276">
    <property type="component" value="Unassembled WGS sequence"/>
</dbReference>
<dbReference type="Gene3D" id="2.60.120.10">
    <property type="entry name" value="Jelly Rolls"/>
    <property type="match status" value="1"/>
</dbReference>
<keyword evidence="5 13" id="KW-0548">Nucleotidyltransferase</keyword>
<dbReference type="PANTHER" id="PTHR46390:SF1">
    <property type="entry name" value="MANNOSE-1-PHOSPHATE GUANYLYLTRANSFERASE"/>
    <property type="match status" value="1"/>
</dbReference>
<dbReference type="InterPro" id="IPR011051">
    <property type="entry name" value="RmlC_Cupin_sf"/>
</dbReference>
<dbReference type="UniPathway" id="UPA00126">
    <property type="reaction ID" value="UER00930"/>
</dbReference>
<accession>A0A1R4LLM1</accession>
<dbReference type="InterPro" id="IPR049577">
    <property type="entry name" value="GMPP_N"/>
</dbReference>
<dbReference type="GO" id="GO:0004475">
    <property type="term" value="F:mannose-1-phosphate guanylyltransferase (GTP) activity"/>
    <property type="evidence" value="ECO:0007669"/>
    <property type="project" value="UniProtKB-EC"/>
</dbReference>
<keyword evidence="7" id="KW-0342">GTP-binding</keyword>
<organism evidence="13 14">
    <name type="scientific">Vibrio ruber (strain DSM 16370 / JCM 11486 / BCRC 17186 / CECT 7878 / LMG 23124 / VR1)</name>
    <dbReference type="NCBI Taxonomy" id="1123498"/>
    <lineage>
        <taxon>Bacteria</taxon>
        <taxon>Pseudomonadati</taxon>
        <taxon>Pseudomonadota</taxon>
        <taxon>Gammaproteobacteria</taxon>
        <taxon>Vibrionales</taxon>
        <taxon>Vibrionaceae</taxon>
        <taxon>Vibrio</taxon>
    </lineage>
</organism>
<dbReference type="InterPro" id="IPR014710">
    <property type="entry name" value="RmlC-like_jellyroll"/>
</dbReference>
<comment type="catalytic activity">
    <reaction evidence="8">
        <text>alpha-D-mannose 1-phosphate + GTP + H(+) = GDP-alpha-D-mannose + diphosphate</text>
        <dbReference type="Rhea" id="RHEA:15229"/>
        <dbReference type="ChEBI" id="CHEBI:15378"/>
        <dbReference type="ChEBI" id="CHEBI:33019"/>
        <dbReference type="ChEBI" id="CHEBI:37565"/>
        <dbReference type="ChEBI" id="CHEBI:57527"/>
        <dbReference type="ChEBI" id="CHEBI:58409"/>
        <dbReference type="EC" id="2.7.7.13"/>
    </reaction>
</comment>
<evidence type="ECO:0000256" key="1">
    <source>
        <dbReference type="ARBA" id="ARBA00004823"/>
    </source>
</evidence>
<evidence type="ECO:0000256" key="5">
    <source>
        <dbReference type="ARBA" id="ARBA00022695"/>
    </source>
</evidence>
<keyword evidence="6" id="KW-0547">Nucleotide-binding</keyword>
<dbReference type="EMBL" id="FULE01000031">
    <property type="protein sequence ID" value="SJN57353.1"/>
    <property type="molecule type" value="Genomic_DNA"/>
</dbReference>
<dbReference type="Pfam" id="PF22640">
    <property type="entry name" value="ManC_GMP_beta-helix"/>
    <property type="match status" value="1"/>
</dbReference>
<dbReference type="SUPFAM" id="SSF51182">
    <property type="entry name" value="RmlC-like cupins"/>
    <property type="match status" value="1"/>
</dbReference>
<dbReference type="OrthoDB" id="9806359at2"/>
<dbReference type="Gene3D" id="3.90.550.10">
    <property type="entry name" value="Spore Coat Polysaccharide Biosynthesis Protein SpsA, Chain A"/>
    <property type="match status" value="1"/>
</dbReference>
<protein>
    <recommendedName>
        <fullName evidence="3">mannose-1-phosphate guanylyltransferase</fullName>
        <ecNumber evidence="3">2.7.7.13</ecNumber>
    </recommendedName>
</protein>
<dbReference type="GO" id="GO:0000271">
    <property type="term" value="P:polysaccharide biosynthetic process"/>
    <property type="evidence" value="ECO:0007669"/>
    <property type="project" value="InterPro"/>
</dbReference>
<evidence type="ECO:0000256" key="2">
    <source>
        <dbReference type="ARBA" id="ARBA00006115"/>
    </source>
</evidence>
<name>A0A1R4LLM1_VIBR1</name>
<evidence type="ECO:0000256" key="3">
    <source>
        <dbReference type="ARBA" id="ARBA00012387"/>
    </source>
</evidence>
<feature type="domain" description="Mannose-6-phosphate isomerase type II C-terminal" evidence="11">
    <location>
        <begin position="349"/>
        <end position="462"/>
    </location>
</feature>
<evidence type="ECO:0000313" key="14">
    <source>
        <dbReference type="Proteomes" id="UP000188276"/>
    </source>
</evidence>
<dbReference type="GO" id="GO:0009298">
    <property type="term" value="P:GDP-mannose biosynthetic process"/>
    <property type="evidence" value="ECO:0007669"/>
    <property type="project" value="UniProtKB-UniPathway"/>
</dbReference>
<dbReference type="AlphaFoldDB" id="A0A1R4LLM1"/>
<evidence type="ECO:0000256" key="4">
    <source>
        <dbReference type="ARBA" id="ARBA00022679"/>
    </source>
</evidence>
<keyword evidence="4 13" id="KW-0808">Transferase</keyword>
<gene>
    <name evidence="13" type="primary">rfbM</name>
    <name evidence="13" type="ORF">VR7878_02262</name>
</gene>
<keyword evidence="14" id="KW-1185">Reference proteome</keyword>
<comment type="similarity">
    <text evidence="2 9">Belongs to the mannose-6-phosphate isomerase type 2 family.</text>
</comment>
<dbReference type="Pfam" id="PF00483">
    <property type="entry name" value="NTP_transferase"/>
    <property type="match status" value="1"/>
</dbReference>
<evidence type="ECO:0000313" key="13">
    <source>
        <dbReference type="EMBL" id="SJN57353.1"/>
    </source>
</evidence>